<dbReference type="InterPro" id="IPR011989">
    <property type="entry name" value="ARM-like"/>
</dbReference>
<dbReference type="InterPro" id="IPR052623">
    <property type="entry name" value="DAAF5"/>
</dbReference>
<feature type="region of interest" description="Disordered" evidence="1">
    <location>
        <begin position="1075"/>
        <end position="1097"/>
    </location>
</feature>
<sequence length="1270" mass="139317">MEIRPTGPVNIPPPGTMKEPQVMPLPLHGQAQQQALVHRLRRELNRLADSNRGTRLLGAKSILSIYSEEAVRRNLPCDHVSNASTGHMDKSKDINSQNNIFSGVFMSSVYTPVSGLCADEASEACRSTALELLQLAVKTFLSHEEVVALCSGTTNSSSDYHTRGSVWSCSCGPNSCSGHDSCGDSGDIRSVSWYKGTQDTKPLVVLLSERLVDASGRGEKSEELRFVLLQFLRHLLLKHAKDPPLSPRGAGRDQQKTSSEDCKDGWDATAFADSLLTGIAGALKDKSPSNAIEACRLLTALSPKLQVTVLLQSSKTLIEQLTCCLRRPQRAVRWHAIDAFDGLLVTISSARPAEKSVAVAASLVKAASTALRPILQQEVAGQNKLRTLQMLQRLLEEMAPRILLRSNVIPQLLQLVLLVLGDTDRELAEEAEKLLLEDGEEDLGGCSRHEATYWVSRLEQLNLKEQDRSPKQLIVELAGIYLKQLMADLLPRLTSWSAEDRIASLRSLVGLLRISGGHILQELPQLLLQLYGACAAADTGSSVPRQQQQGSPLLLLVQHAMVRELDDKNSSGLTCNRSDIEPWHCGGLQDLGVCSSMRIALEAVELSLQCAGQIAIQLPPCTWLPLIVTHLGLQEDAQLYICRKQKTLESSTVESTKQQSTDRPSATTEVELSFVRKFSGGYPQIVEMMGLGTSGLRKRAQRTASTSACGSRVLAKGHLCSIEMKKQAWLLLARLLRGLKLQQKIQGCQTSQQAGQHITDARGAYTLGGDELWLLMQTIEHSQSFEASRGASNIPAVSGETENNEAILPYVAAPLLELLRVAGDSCRSEAKRLFAAALLQQVYSQSQVDIARATVQRVCDCTGLSRLTLYLDFIDDFIRANVKTPVFRGDSSSTDAPTEGHKMSELTKEKEELQSLWSSRDPRRMLLLHALYGAQEAADAYEEISEAHKCVWIEDLLKVLQLQGASLNSAATVRADMLSACLALFSLPLFIPLARPYGCWVLEHLLAPNLRWRPGEANAKLRKVALLCVSQLIPTLSLRCGPTNLEMENGIHDSTAQLVEIGCMENNVATGALQRDQASNDRQQRLNPESAEQLEEETRAGSVAQAVSLLSPLLVTCMDDDWNADVRALAVQVVRQVFLDLHGTGYQNDAVRELAAATVYPLQQRLDDARDDIRLSAAAALEALLMQRPFLLHRGTAAEVYKRLSICLDDRSENLAKAAEAALVAGAGVMKDTLLEELQESESNCLYPERYRQLMQKLQVLQEPRPDSGD</sequence>
<keyword evidence="3" id="KW-1185">Reference proteome</keyword>
<dbReference type="PANTHER" id="PTHR16216">
    <property type="entry name" value="DYNEIN ASSEMBLY FACTOR 5, AXONEMAL"/>
    <property type="match status" value="1"/>
</dbReference>
<protein>
    <submittedName>
        <fullName evidence="2">Uncharacterized protein</fullName>
    </submittedName>
</protein>
<dbReference type="InterPro" id="IPR016024">
    <property type="entry name" value="ARM-type_fold"/>
</dbReference>
<evidence type="ECO:0000256" key="1">
    <source>
        <dbReference type="SAM" id="MobiDB-lite"/>
    </source>
</evidence>
<dbReference type="SUPFAM" id="SSF48371">
    <property type="entry name" value="ARM repeat"/>
    <property type="match status" value="1"/>
</dbReference>
<dbReference type="Proteomes" id="UP000095192">
    <property type="component" value="Unassembled WGS sequence"/>
</dbReference>
<proteinExistence type="predicted"/>
<dbReference type="Gene3D" id="1.25.10.10">
    <property type="entry name" value="Leucine-rich Repeat Variant"/>
    <property type="match status" value="2"/>
</dbReference>
<reference evidence="2 3" key="1">
    <citation type="journal article" date="2016" name="BMC Genomics">
        <title>Comparative genomics reveals Cyclospora cayetanensis possesses coccidia-like metabolism and invasion components but unique surface antigens.</title>
        <authorList>
            <person name="Liu S."/>
            <person name="Wang L."/>
            <person name="Zheng H."/>
            <person name="Xu Z."/>
            <person name="Roellig D.M."/>
            <person name="Li N."/>
            <person name="Frace M.A."/>
            <person name="Tang K."/>
            <person name="Arrowood M.J."/>
            <person name="Moss D.M."/>
            <person name="Zhang L."/>
            <person name="Feng Y."/>
            <person name="Xiao L."/>
        </authorList>
    </citation>
    <scope>NUCLEOTIDE SEQUENCE [LARGE SCALE GENOMIC DNA]</scope>
    <source>
        <strain evidence="2 3">CHN_HEN01</strain>
    </source>
</reference>
<evidence type="ECO:0000313" key="2">
    <source>
        <dbReference type="EMBL" id="OEH78088.1"/>
    </source>
</evidence>
<evidence type="ECO:0000313" key="3">
    <source>
        <dbReference type="Proteomes" id="UP000095192"/>
    </source>
</evidence>
<dbReference type="PANTHER" id="PTHR16216:SF2">
    <property type="entry name" value="DYNEIN AXONEMAL ASSEMBLY FACTOR 5"/>
    <property type="match status" value="1"/>
</dbReference>
<dbReference type="VEuPathDB" id="ToxoDB:LOC34618803"/>
<dbReference type="InParanoid" id="A0A1D3D3Q4"/>
<feature type="compositionally biased region" description="Basic and acidic residues" evidence="1">
    <location>
        <begin position="250"/>
        <end position="262"/>
    </location>
</feature>
<dbReference type="EMBL" id="JROU02000857">
    <property type="protein sequence ID" value="OEH78088.1"/>
    <property type="molecule type" value="Genomic_DNA"/>
</dbReference>
<dbReference type="AlphaFoldDB" id="A0A1D3D3Q4"/>
<name>A0A1D3D3Q4_9EIME</name>
<gene>
    <name evidence="2" type="ORF">cyc_01872</name>
</gene>
<dbReference type="VEuPathDB" id="ToxoDB:cyc_01872"/>
<feature type="region of interest" description="Disordered" evidence="1">
    <location>
        <begin position="243"/>
        <end position="262"/>
    </location>
</feature>
<comment type="caution">
    <text evidence="2">The sequence shown here is derived from an EMBL/GenBank/DDBJ whole genome shotgun (WGS) entry which is preliminary data.</text>
</comment>
<organism evidence="2 3">
    <name type="scientific">Cyclospora cayetanensis</name>
    <dbReference type="NCBI Taxonomy" id="88456"/>
    <lineage>
        <taxon>Eukaryota</taxon>
        <taxon>Sar</taxon>
        <taxon>Alveolata</taxon>
        <taxon>Apicomplexa</taxon>
        <taxon>Conoidasida</taxon>
        <taxon>Coccidia</taxon>
        <taxon>Eucoccidiorida</taxon>
        <taxon>Eimeriorina</taxon>
        <taxon>Eimeriidae</taxon>
        <taxon>Cyclospora</taxon>
    </lineage>
</organism>
<accession>A0A1D3D3Q4</accession>